<protein>
    <submittedName>
        <fullName evidence="3">Putative HNH homing endonuclease</fullName>
    </submittedName>
</protein>
<dbReference type="InterPro" id="IPR003615">
    <property type="entry name" value="HNH_nuc"/>
</dbReference>
<dbReference type="InterPro" id="IPR044925">
    <property type="entry name" value="His-Me_finger_sf"/>
</dbReference>
<evidence type="ECO:0000313" key="3">
    <source>
        <dbReference type="EMBL" id="AHJ87154.1"/>
    </source>
</evidence>
<name>A0A0E3D9B7_9CAUD</name>
<dbReference type="KEGG" id="vg:24723380"/>
<dbReference type="Pfam" id="PF13392">
    <property type="entry name" value="HNH_3"/>
    <property type="match status" value="1"/>
</dbReference>
<organism evidence="3 4">
    <name type="scientific">Bacillus phage BCP8-2</name>
    <dbReference type="NCBI Taxonomy" id="1129192"/>
    <lineage>
        <taxon>Viruses</taxon>
        <taxon>Duplodnaviria</taxon>
        <taxon>Heunggongvirae</taxon>
        <taxon>Uroviricota</taxon>
        <taxon>Caudoviricetes</taxon>
        <taxon>Herelleviridae</taxon>
        <taxon>Bastillevirinae</taxon>
        <taxon>Caeruleovirus</taxon>
        <taxon>Caeruleovirus BCP82</taxon>
    </lineage>
</organism>
<dbReference type="GO" id="GO:0004519">
    <property type="term" value="F:endonuclease activity"/>
    <property type="evidence" value="ECO:0007669"/>
    <property type="project" value="UniProtKB-KW"/>
</dbReference>
<keyword evidence="3" id="KW-0255">Endonuclease</keyword>
<gene>
    <name evidence="3" type="ORF">BCP8-2_116</name>
</gene>
<dbReference type="GO" id="GO:0016788">
    <property type="term" value="F:hydrolase activity, acting on ester bonds"/>
    <property type="evidence" value="ECO:0007669"/>
    <property type="project" value="InterPro"/>
</dbReference>
<dbReference type="Pfam" id="PF07463">
    <property type="entry name" value="NUMOD4"/>
    <property type="match status" value="1"/>
</dbReference>
<proteinExistence type="predicted"/>
<keyword evidence="3" id="KW-0540">Nuclease</keyword>
<dbReference type="GeneID" id="24723380"/>
<evidence type="ECO:0000259" key="2">
    <source>
        <dbReference type="Pfam" id="PF13392"/>
    </source>
</evidence>
<evidence type="ECO:0000259" key="1">
    <source>
        <dbReference type="Pfam" id="PF07463"/>
    </source>
</evidence>
<dbReference type="InterPro" id="IPR010902">
    <property type="entry name" value="NUMOD4"/>
</dbReference>
<accession>A0A0E3D9B7</accession>
<dbReference type="SUPFAM" id="SSF54060">
    <property type="entry name" value="His-Me finger endonucleases"/>
    <property type="match status" value="1"/>
</dbReference>
<reference evidence="4" key="1">
    <citation type="submission" date="2014-01" db="EMBL/GenBank/DDBJ databases">
        <title>Genomic and Proteomic Analysis of Broad Host Range Virulent Bacillus Group Phage BCP8-2 Leading To the Creation of New Genus within Myoviruses.</title>
        <authorList>
            <person name="Bandara N."/>
            <person name="Asare P.T."/>
            <person name="Kim K.P."/>
        </authorList>
    </citation>
    <scope>NUCLEOTIDE SEQUENCE [LARGE SCALE GENOMIC DNA]</scope>
</reference>
<keyword evidence="3" id="KW-0378">Hydrolase</keyword>
<feature type="domain" description="HNH nuclease" evidence="2">
    <location>
        <begin position="60"/>
        <end position="103"/>
    </location>
</feature>
<dbReference type="Proteomes" id="UP000033014">
    <property type="component" value="Segment"/>
</dbReference>
<dbReference type="Gene3D" id="3.90.75.20">
    <property type="match status" value="1"/>
</dbReference>
<dbReference type="EMBL" id="KJ081346">
    <property type="protein sequence ID" value="AHJ87154.1"/>
    <property type="molecule type" value="Genomic_DNA"/>
</dbReference>
<evidence type="ECO:0000313" key="4">
    <source>
        <dbReference type="Proteomes" id="UP000033014"/>
    </source>
</evidence>
<reference evidence="3 4" key="2">
    <citation type="journal article" date="2015" name="Arch. Virol.">
        <title>Complete genome sequence analysis and identification of putative metallo-beta-lactamase and SpoIIIE homologs in Bacillus cereus group phage BCP8-2, a new member of the proposed Bastille-like group.</title>
        <authorList>
            <person name="Asare P.T."/>
            <person name="Bandara N."/>
            <person name="Jeong T.Y."/>
            <person name="Ryu S."/>
            <person name="Klumpp J."/>
            <person name="Kim K.P."/>
        </authorList>
    </citation>
    <scope>NUCLEOTIDE SEQUENCE [LARGE SCALE GENOMIC DNA]</scope>
    <source>
        <strain evidence="3">BCP8-2</strain>
    </source>
</reference>
<dbReference type="OrthoDB" id="21336at10239"/>
<dbReference type="RefSeq" id="YP_009149677.1">
    <property type="nucleotide sequence ID" value="NC_027355.1"/>
</dbReference>
<sequence>MEKETWKSLKGIVECGDNYSVSTLGNVRNDTTGKILSPGTTEKGYLHVVLQKDGKKKNCRLHRLVALAFIPNPDNKPEVNHKDGIKTHCRLNNLEWSTRPENVKHSYDVGLSYRKGEDSKHNKLSSLDVTKIKERLQDGHQVKTIAKDYGLDISTISAIKTGKNWAHIKVDGFEESNKNRPTNTKLSDKDVISIRRLYETGNYSYTDLARQYNVDPKSVSRIVQRKTWKHLP</sequence>
<feature type="domain" description="NUMOD4" evidence="1">
    <location>
        <begin position="4"/>
        <end position="50"/>
    </location>
</feature>
<keyword evidence="4" id="KW-1185">Reference proteome</keyword>